<dbReference type="PATRIC" id="fig|331679.3.peg.1414"/>
<comment type="caution">
    <text evidence="1">The sequence shown here is derived from an EMBL/GenBank/DDBJ whole genome shotgun (WGS) entry which is preliminary data.</text>
</comment>
<sequence>MKLNVELEENVTRIVSREEGIQIGIYSETEKPVIKKAGIGILILKERIENIFRIESGLDIKGKNWDRLILFTVPSSLEMRYVLRGFINAALQNEVKLPRRFKEEPIPSNMQKLITEFVQRQIFIINRFGRDHLLVKAPKRKPVKTQHRWSAAVSVVPFYVETPDSKAEIQWIKRNEMVIRAGATMKKEAPLNKDGSLGFSAKMGQKVRDDHQDAFENYVTKKDITLKSVNEVSLFLYFAGTNSWLKFKDADGKTIDEWTKG</sequence>
<evidence type="ECO:0000313" key="1">
    <source>
        <dbReference type="EMBL" id="KRN94456.1"/>
    </source>
</evidence>
<dbReference type="RefSeq" id="WP_057802232.1">
    <property type="nucleotide sequence ID" value="NZ_JQBX01000005.1"/>
</dbReference>
<gene>
    <name evidence="1" type="ORF">IV81_GL001381</name>
</gene>
<evidence type="ECO:0000313" key="2">
    <source>
        <dbReference type="Proteomes" id="UP000051859"/>
    </source>
</evidence>
<dbReference type="EMBL" id="JQBX01000005">
    <property type="protein sequence ID" value="KRN94456.1"/>
    <property type="molecule type" value="Genomic_DNA"/>
</dbReference>
<dbReference type="AlphaFoldDB" id="A0A0R2KY68"/>
<keyword evidence="2" id="KW-1185">Reference proteome</keyword>
<accession>A0A0R2KY68</accession>
<protein>
    <submittedName>
        <fullName evidence="1">Uncharacterized protein</fullName>
    </submittedName>
</protein>
<reference evidence="1 2" key="1">
    <citation type="journal article" date="2015" name="Genome Announc.">
        <title>Expanding the biotechnology potential of lactobacilli through comparative genomics of 213 strains and associated genera.</title>
        <authorList>
            <person name="Sun Z."/>
            <person name="Harris H.M."/>
            <person name="McCann A."/>
            <person name="Guo C."/>
            <person name="Argimon S."/>
            <person name="Zhang W."/>
            <person name="Yang X."/>
            <person name="Jeffery I.B."/>
            <person name="Cooney J.C."/>
            <person name="Kagawa T.F."/>
            <person name="Liu W."/>
            <person name="Song Y."/>
            <person name="Salvetti E."/>
            <person name="Wrobel A."/>
            <person name="Rasinkangas P."/>
            <person name="Parkhill J."/>
            <person name="Rea M.C."/>
            <person name="O'Sullivan O."/>
            <person name="Ritari J."/>
            <person name="Douillard F.P."/>
            <person name="Paul Ross R."/>
            <person name="Yang R."/>
            <person name="Briner A.E."/>
            <person name="Felis G.E."/>
            <person name="de Vos W.M."/>
            <person name="Barrangou R."/>
            <person name="Klaenhammer T.R."/>
            <person name="Caufield P.W."/>
            <person name="Cui Y."/>
            <person name="Zhang H."/>
            <person name="O'Toole P.W."/>
        </authorList>
    </citation>
    <scope>NUCLEOTIDE SEQUENCE [LARGE SCALE GENOMIC DNA]</scope>
    <source>
        <strain evidence="1 2">DSM 18001</strain>
    </source>
</reference>
<organism evidence="1 2">
    <name type="scientific">Pediococcus stilesii</name>
    <dbReference type="NCBI Taxonomy" id="331679"/>
    <lineage>
        <taxon>Bacteria</taxon>
        <taxon>Bacillati</taxon>
        <taxon>Bacillota</taxon>
        <taxon>Bacilli</taxon>
        <taxon>Lactobacillales</taxon>
        <taxon>Lactobacillaceae</taxon>
        <taxon>Pediococcus</taxon>
    </lineage>
</organism>
<name>A0A0R2KY68_9LACO</name>
<dbReference type="Proteomes" id="UP000051859">
    <property type="component" value="Unassembled WGS sequence"/>
</dbReference>
<dbReference type="STRING" id="331679.IV81_GL001381"/>
<proteinExistence type="predicted"/>